<evidence type="ECO:0000313" key="2">
    <source>
        <dbReference type="EMBL" id="KAG2565314.1"/>
    </source>
</evidence>
<feature type="region of interest" description="Disordered" evidence="1">
    <location>
        <begin position="1"/>
        <end position="23"/>
    </location>
</feature>
<accession>A0A8T0Q4T8</accession>
<protein>
    <submittedName>
        <fullName evidence="2">Uncharacterized protein</fullName>
    </submittedName>
</protein>
<dbReference type="Proteomes" id="UP000823388">
    <property type="component" value="Chromosome 7N"/>
</dbReference>
<keyword evidence="3" id="KW-1185">Reference proteome</keyword>
<feature type="compositionally biased region" description="Low complexity" evidence="1">
    <location>
        <begin position="64"/>
        <end position="73"/>
    </location>
</feature>
<dbReference type="EMBL" id="CM029050">
    <property type="protein sequence ID" value="KAG2565314.1"/>
    <property type="molecule type" value="Genomic_DNA"/>
</dbReference>
<sequence>MPDLLGGHRGARPPAAAPDPYPCSSSSICAICAFQSGAEIGFRINTLELRTQQNLIILMQALSSGPSSVAAPPGREPSSPPPGCPPPPRREPSSPPPGRPPHPPLLFKPGYEQELSDVLPI</sequence>
<proteinExistence type="predicted"/>
<reference evidence="2" key="1">
    <citation type="submission" date="2020-05" db="EMBL/GenBank/DDBJ databases">
        <title>WGS assembly of Panicum virgatum.</title>
        <authorList>
            <person name="Lovell J.T."/>
            <person name="Jenkins J."/>
            <person name="Shu S."/>
            <person name="Juenger T.E."/>
            <person name="Schmutz J."/>
        </authorList>
    </citation>
    <scope>NUCLEOTIDE SEQUENCE</scope>
    <source>
        <strain evidence="2">AP13</strain>
    </source>
</reference>
<name>A0A8T0Q4T8_PANVG</name>
<dbReference type="AlphaFoldDB" id="A0A8T0Q4T8"/>
<feature type="region of interest" description="Disordered" evidence="1">
    <location>
        <begin position="64"/>
        <end position="121"/>
    </location>
</feature>
<evidence type="ECO:0000256" key="1">
    <source>
        <dbReference type="SAM" id="MobiDB-lite"/>
    </source>
</evidence>
<evidence type="ECO:0000313" key="3">
    <source>
        <dbReference type="Proteomes" id="UP000823388"/>
    </source>
</evidence>
<organism evidence="2 3">
    <name type="scientific">Panicum virgatum</name>
    <name type="common">Blackwell switchgrass</name>
    <dbReference type="NCBI Taxonomy" id="38727"/>
    <lineage>
        <taxon>Eukaryota</taxon>
        <taxon>Viridiplantae</taxon>
        <taxon>Streptophyta</taxon>
        <taxon>Embryophyta</taxon>
        <taxon>Tracheophyta</taxon>
        <taxon>Spermatophyta</taxon>
        <taxon>Magnoliopsida</taxon>
        <taxon>Liliopsida</taxon>
        <taxon>Poales</taxon>
        <taxon>Poaceae</taxon>
        <taxon>PACMAD clade</taxon>
        <taxon>Panicoideae</taxon>
        <taxon>Panicodae</taxon>
        <taxon>Paniceae</taxon>
        <taxon>Panicinae</taxon>
        <taxon>Panicum</taxon>
        <taxon>Panicum sect. Hiantes</taxon>
    </lineage>
</organism>
<feature type="compositionally biased region" description="Pro residues" evidence="1">
    <location>
        <begin position="74"/>
        <end position="106"/>
    </location>
</feature>
<comment type="caution">
    <text evidence="2">The sequence shown here is derived from an EMBL/GenBank/DDBJ whole genome shotgun (WGS) entry which is preliminary data.</text>
</comment>
<gene>
    <name evidence="2" type="ORF">PVAP13_7NG045751</name>
</gene>